<organism evidence="2 3">
    <name type="scientific">Aphis gossypii</name>
    <name type="common">Cotton aphid</name>
    <dbReference type="NCBI Taxonomy" id="80765"/>
    <lineage>
        <taxon>Eukaryota</taxon>
        <taxon>Metazoa</taxon>
        <taxon>Ecdysozoa</taxon>
        <taxon>Arthropoda</taxon>
        <taxon>Hexapoda</taxon>
        <taxon>Insecta</taxon>
        <taxon>Pterygota</taxon>
        <taxon>Neoptera</taxon>
        <taxon>Paraneoptera</taxon>
        <taxon>Hemiptera</taxon>
        <taxon>Sternorrhyncha</taxon>
        <taxon>Aphidomorpha</taxon>
        <taxon>Aphidoidea</taxon>
        <taxon>Aphididae</taxon>
        <taxon>Aphidini</taxon>
        <taxon>Aphis</taxon>
        <taxon>Aphis</taxon>
    </lineage>
</organism>
<reference evidence="2" key="1">
    <citation type="submission" date="2022-02" db="EMBL/GenBank/DDBJ databases">
        <authorList>
            <person name="King R."/>
        </authorList>
    </citation>
    <scope>NUCLEOTIDE SEQUENCE</scope>
</reference>
<reference evidence="2" key="2">
    <citation type="submission" date="2022-10" db="EMBL/GenBank/DDBJ databases">
        <authorList>
            <consortium name="ENA_rothamsted_submissions"/>
            <consortium name="culmorum"/>
            <person name="King R."/>
        </authorList>
    </citation>
    <scope>NUCLEOTIDE SEQUENCE</scope>
</reference>
<sequence>MSNITNIFNTVLNSSPLHIFLIGSTTVYCILWYLDKKRVSDPNYRKNVKSTRLSAELARLNALRSRSTTFPAPHDPAGKLKFALCKINHAEQCLEVAIGDADYIGCGRCKGEASDVGCRKEASVCIAEALYVLSFQEAEVMLAKAKSTLPSKTYTLVRDKYAELKKNACR</sequence>
<feature type="transmembrane region" description="Helical" evidence="1">
    <location>
        <begin position="15"/>
        <end position="34"/>
    </location>
</feature>
<dbReference type="AlphaFoldDB" id="A0A9P0J3S9"/>
<gene>
    <name evidence="2" type="ORF">APHIGO_LOCUS7027</name>
</gene>
<evidence type="ECO:0000256" key="1">
    <source>
        <dbReference type="SAM" id="Phobius"/>
    </source>
</evidence>
<keyword evidence="1" id="KW-0472">Membrane</keyword>
<protein>
    <submittedName>
        <fullName evidence="2">Uncharacterized protein</fullName>
    </submittedName>
</protein>
<keyword evidence="3" id="KW-1185">Reference proteome</keyword>
<proteinExistence type="predicted"/>
<keyword evidence="1" id="KW-1133">Transmembrane helix</keyword>
<dbReference type="EMBL" id="OU899035">
    <property type="protein sequence ID" value="CAH1726075.1"/>
    <property type="molecule type" value="Genomic_DNA"/>
</dbReference>
<name>A0A9P0J3S9_APHGO</name>
<evidence type="ECO:0000313" key="3">
    <source>
        <dbReference type="Proteomes" id="UP001154329"/>
    </source>
</evidence>
<dbReference type="Proteomes" id="UP001154329">
    <property type="component" value="Chromosome 2"/>
</dbReference>
<keyword evidence="1" id="KW-0812">Transmembrane</keyword>
<evidence type="ECO:0000313" key="2">
    <source>
        <dbReference type="EMBL" id="CAH1726075.1"/>
    </source>
</evidence>
<accession>A0A9P0J3S9</accession>